<evidence type="ECO:0000259" key="3">
    <source>
        <dbReference type="PROSITE" id="PS50102"/>
    </source>
</evidence>
<feature type="region of interest" description="Disordered" evidence="2">
    <location>
        <begin position="242"/>
        <end position="318"/>
    </location>
</feature>
<dbReference type="Proteomes" id="UP000256328">
    <property type="component" value="Unassembled WGS sequence"/>
</dbReference>
<dbReference type="SMART" id="SM00360">
    <property type="entry name" value="RRM"/>
    <property type="match status" value="1"/>
</dbReference>
<dbReference type="EMBL" id="PDLN01000002">
    <property type="protein sequence ID" value="RDW92549.1"/>
    <property type="molecule type" value="Genomic_DNA"/>
</dbReference>
<evidence type="ECO:0000256" key="2">
    <source>
        <dbReference type="SAM" id="MobiDB-lite"/>
    </source>
</evidence>
<feature type="region of interest" description="Disordered" evidence="2">
    <location>
        <begin position="496"/>
        <end position="643"/>
    </location>
</feature>
<reference evidence="4 5" key="1">
    <citation type="journal article" date="2018" name="IMA Fungus">
        <title>IMA Genome-F 9: Draft genome sequence of Annulohypoxylon stygium, Aspergillus mulundensis, Berkeleyomyces basicola (syn. Thielaviopsis basicola), Ceratocystis smalleyi, two Cercospora beticola strains, Coleophoma cylindrospora, Fusarium fracticaudum, Phialophora cf. hyalina, and Morchella septimelata.</title>
        <authorList>
            <person name="Wingfield B.D."/>
            <person name="Bills G.F."/>
            <person name="Dong Y."/>
            <person name="Huang W."/>
            <person name="Nel W.J."/>
            <person name="Swalarsk-Parry B.S."/>
            <person name="Vaghefi N."/>
            <person name="Wilken P.M."/>
            <person name="An Z."/>
            <person name="de Beer Z.W."/>
            <person name="De Vos L."/>
            <person name="Chen L."/>
            <person name="Duong T.A."/>
            <person name="Gao Y."/>
            <person name="Hammerbacher A."/>
            <person name="Kikkert J.R."/>
            <person name="Li Y."/>
            <person name="Li H."/>
            <person name="Li K."/>
            <person name="Li Q."/>
            <person name="Liu X."/>
            <person name="Ma X."/>
            <person name="Naidoo K."/>
            <person name="Pethybridge S.J."/>
            <person name="Sun J."/>
            <person name="Steenkamp E.T."/>
            <person name="van der Nest M.A."/>
            <person name="van Wyk S."/>
            <person name="Wingfield M.J."/>
            <person name="Xiong C."/>
            <person name="Yue Q."/>
            <person name="Zhang X."/>
        </authorList>
    </citation>
    <scope>NUCLEOTIDE SEQUENCE [LARGE SCALE GENOMIC DNA]</scope>
    <source>
        <strain evidence="4 5">BP5796</strain>
    </source>
</reference>
<feature type="compositionally biased region" description="Basic and acidic residues" evidence="2">
    <location>
        <begin position="678"/>
        <end position="698"/>
    </location>
</feature>
<sequence length="865" mass="97713">MLLNSLIPAAYYHAQLSPPSLPPVTSFEVLHRVRFHAILSKSKMNEYSLKYPLHLFSLPHPAEAIFSTKCGKIPKKHLPNHLPAQIVHSDLDGAIVRKANALRDEFTVEVQHVKAPVLFEEIYKYFDGYDLWTEGVIFLYHVLDYIERENVQLDKEFEEMEEKEIKAWVVDWFQRTDEDLIFYTRKNLDLTTLFSPTDALEVQGLSSRQNEILQAHLEKLRRELLAKMSSYDKEDILDEPRVDTLNNSTDTGAKAHFSRTSNTQGDGRDRRYNPHAPCFNSVGILAQNSSRSTSKEHRDISEDKTSQKQGRPMMHHGLSSESIRPLVGVDPYVPYQRIPSGSMVSHDGAVEEIVTESGITLYYVNRPIDHWPPATEARTAYVGGYHEQAIRSHFLRQMFSACGTVEYIKLLTGRFSAFVQFREFGGATRAIDYFDGHTMPNGEILKVALPNSQGDGARRASRSVKSHNQGGSHRASTAIHMTDILGVEPVYYLQNQDATREKQRRKPQNPRFNTPTSTASKTSSGQKRTSTHRRRSSNFHRNNSSTKSTPAGSPTKRVTNQAKQSRAVLTEKEIPPKNETGFSRNTGGISKERSRNSPQRRRWSTDSQASKRKQQTIEKNVESGHATTQNSTAPINKNSIPLQGDLEAPSEEYILRFVDHTLFDGLQISAPRSKGNKWGKEHSSNKSKSEEVQDRNQKENMLPKIDVFGTDQLATSTMEDDTLVKGNELKEVSNLNRKSRFSRKLPQQKKKENRSSNQEPCVKKEANGATGITKNEKFHVKQGTTLSDQTPEINQNREADGTPNMDEPDGLGYQKVKRKTTMSTGKHVPGWSFTEFADDFPPLDPPKSSSSNIADGKSPPRIQNL</sequence>
<dbReference type="InterPro" id="IPR035979">
    <property type="entry name" value="RBD_domain_sf"/>
</dbReference>
<feature type="compositionally biased region" description="Basic and acidic residues" evidence="2">
    <location>
        <begin position="293"/>
        <end position="306"/>
    </location>
</feature>
<gene>
    <name evidence="4" type="ORF">BP5796_01943</name>
</gene>
<protein>
    <recommendedName>
        <fullName evidence="3">RRM domain-containing protein</fullName>
    </recommendedName>
</protein>
<feature type="compositionally biased region" description="Basic residues" evidence="2">
    <location>
        <begin position="737"/>
        <end position="748"/>
    </location>
</feature>
<dbReference type="CDD" id="cd00590">
    <property type="entry name" value="RRM_SF"/>
    <property type="match status" value="1"/>
</dbReference>
<feature type="compositionally biased region" description="Polar residues" evidence="2">
    <location>
        <begin position="466"/>
        <end position="475"/>
    </location>
</feature>
<feature type="region of interest" description="Disordered" evidence="2">
    <location>
        <begin position="669"/>
        <end position="705"/>
    </location>
</feature>
<feature type="compositionally biased region" description="Polar residues" evidence="2">
    <location>
        <begin position="547"/>
        <end position="564"/>
    </location>
</feature>
<evidence type="ECO:0000313" key="5">
    <source>
        <dbReference type="Proteomes" id="UP000256328"/>
    </source>
</evidence>
<dbReference type="OrthoDB" id="3540217at2759"/>
<dbReference type="Pfam" id="PF00076">
    <property type="entry name" value="RRM_1"/>
    <property type="match status" value="1"/>
</dbReference>
<feature type="compositionally biased region" description="Polar residues" evidence="2">
    <location>
        <begin position="510"/>
        <end position="527"/>
    </location>
</feature>
<name>A0A3D8T221_9HELO</name>
<dbReference type="PROSITE" id="PS50102">
    <property type="entry name" value="RRM"/>
    <property type="match status" value="1"/>
</dbReference>
<evidence type="ECO:0000256" key="1">
    <source>
        <dbReference type="PROSITE-ProRule" id="PRU00176"/>
    </source>
</evidence>
<feature type="compositionally biased region" description="Basic residues" evidence="2">
    <location>
        <begin position="529"/>
        <end position="538"/>
    </location>
</feature>
<dbReference type="Gene3D" id="3.30.70.330">
    <property type="match status" value="1"/>
</dbReference>
<feature type="region of interest" description="Disordered" evidence="2">
    <location>
        <begin position="730"/>
        <end position="865"/>
    </location>
</feature>
<accession>A0A3D8T221</accession>
<evidence type="ECO:0000313" key="4">
    <source>
        <dbReference type="EMBL" id="RDW92549.1"/>
    </source>
</evidence>
<organism evidence="4 5">
    <name type="scientific">Coleophoma crateriformis</name>
    <dbReference type="NCBI Taxonomy" id="565419"/>
    <lineage>
        <taxon>Eukaryota</taxon>
        <taxon>Fungi</taxon>
        <taxon>Dikarya</taxon>
        <taxon>Ascomycota</taxon>
        <taxon>Pezizomycotina</taxon>
        <taxon>Leotiomycetes</taxon>
        <taxon>Helotiales</taxon>
        <taxon>Dermateaceae</taxon>
        <taxon>Coleophoma</taxon>
    </lineage>
</organism>
<dbReference type="InterPro" id="IPR000504">
    <property type="entry name" value="RRM_dom"/>
</dbReference>
<dbReference type="GO" id="GO:0003723">
    <property type="term" value="F:RNA binding"/>
    <property type="evidence" value="ECO:0007669"/>
    <property type="project" value="UniProtKB-UniRule"/>
</dbReference>
<proteinExistence type="predicted"/>
<feature type="compositionally biased region" description="Polar residues" evidence="2">
    <location>
        <begin position="782"/>
        <end position="794"/>
    </location>
</feature>
<dbReference type="InterPro" id="IPR012677">
    <property type="entry name" value="Nucleotide-bd_a/b_plait_sf"/>
</dbReference>
<feature type="region of interest" description="Disordered" evidence="2">
    <location>
        <begin position="453"/>
        <end position="479"/>
    </location>
</feature>
<keyword evidence="5" id="KW-1185">Reference proteome</keyword>
<feature type="domain" description="RRM" evidence="3">
    <location>
        <begin position="378"/>
        <end position="452"/>
    </location>
</feature>
<keyword evidence="1" id="KW-0694">RNA-binding</keyword>
<dbReference type="SUPFAM" id="SSF54928">
    <property type="entry name" value="RNA-binding domain, RBD"/>
    <property type="match status" value="1"/>
</dbReference>
<comment type="caution">
    <text evidence="4">The sequence shown here is derived from an EMBL/GenBank/DDBJ whole genome shotgun (WGS) entry which is preliminary data.</text>
</comment>
<dbReference type="AlphaFoldDB" id="A0A3D8T221"/>
<feature type="compositionally biased region" description="Polar residues" evidence="2">
    <location>
        <begin position="625"/>
        <end position="641"/>
    </location>
</feature>